<evidence type="ECO:0000256" key="9">
    <source>
        <dbReference type="ARBA" id="ARBA00023125"/>
    </source>
</evidence>
<dbReference type="EMBL" id="CP046996">
    <property type="protein sequence ID" value="QHA00791.1"/>
    <property type="molecule type" value="Genomic_DNA"/>
</dbReference>
<dbReference type="RefSeq" id="WP_019226461.1">
    <property type="nucleotide sequence ID" value="NZ_CP046996.1"/>
</dbReference>
<dbReference type="GO" id="GO:0003684">
    <property type="term" value="F:damaged DNA binding"/>
    <property type="evidence" value="ECO:0007669"/>
    <property type="project" value="InterPro"/>
</dbReference>
<dbReference type="Proteomes" id="UP000430508">
    <property type="component" value="Chromosome"/>
</dbReference>
<dbReference type="InterPro" id="IPR012319">
    <property type="entry name" value="FPG_cat"/>
</dbReference>
<evidence type="ECO:0000256" key="6">
    <source>
        <dbReference type="ARBA" id="ARBA00022771"/>
    </source>
</evidence>
<proteinExistence type="inferred from homology"/>
<dbReference type="Pfam" id="PF06827">
    <property type="entry name" value="zf-FPG_IleRS"/>
    <property type="match status" value="1"/>
</dbReference>
<dbReference type="EC" id="4.2.99.18" evidence="15"/>
<dbReference type="SUPFAM" id="SSF57716">
    <property type="entry name" value="Glucocorticoid receptor-like (DNA-binding domain)"/>
    <property type="match status" value="1"/>
</dbReference>
<dbReference type="AlphaFoldDB" id="A0A857DJA6"/>
<dbReference type="Gene3D" id="1.10.8.50">
    <property type="match status" value="1"/>
</dbReference>
<keyword evidence="9 15" id="KW-0238">DNA-binding</keyword>
<feature type="domain" description="FPG-type" evidence="16">
    <location>
        <begin position="239"/>
        <end position="273"/>
    </location>
</feature>
<reference evidence="18 19" key="1">
    <citation type="submission" date="2019-12" db="EMBL/GenBank/DDBJ databases">
        <title>Sequence classification of anaerobic respiratory reductive dehalogenases: First we see many, then we see few.</title>
        <authorList>
            <person name="Molenda O."/>
            <person name="Puentes Jacome L.A."/>
            <person name="Cao X."/>
            <person name="Nesbo C.L."/>
            <person name="Tang S."/>
            <person name="Morson N."/>
            <person name="Patron J."/>
            <person name="Lomheim L."/>
            <person name="Wishart D.S."/>
            <person name="Edwards E.A."/>
        </authorList>
    </citation>
    <scope>NUCLEOTIDE SEQUENCE [LARGE SCALE GENOMIC DNA]</scope>
    <source>
        <strain evidence="18 19">12DCA</strain>
    </source>
</reference>
<dbReference type="GO" id="GO:0003690">
    <property type="term" value="F:double-stranded DNA binding"/>
    <property type="evidence" value="ECO:0007669"/>
    <property type="project" value="UniProtKB-ARBA"/>
</dbReference>
<dbReference type="SUPFAM" id="SSF46946">
    <property type="entry name" value="S13-like H2TH domain"/>
    <property type="match status" value="1"/>
</dbReference>
<dbReference type="InterPro" id="IPR010979">
    <property type="entry name" value="Ribosomal_uS13-like_H2TH"/>
</dbReference>
<evidence type="ECO:0000256" key="13">
    <source>
        <dbReference type="ARBA" id="ARBA00023295"/>
    </source>
</evidence>
<dbReference type="InterPro" id="IPR035937">
    <property type="entry name" value="FPG_N"/>
</dbReference>
<dbReference type="CDD" id="cd08966">
    <property type="entry name" value="EcFpg-like_N"/>
    <property type="match status" value="1"/>
</dbReference>
<dbReference type="SUPFAM" id="SSF81624">
    <property type="entry name" value="N-terminal domain of MutM-like DNA repair proteins"/>
    <property type="match status" value="1"/>
</dbReference>
<keyword evidence="8 15" id="KW-0862">Zinc</keyword>
<evidence type="ECO:0000256" key="5">
    <source>
        <dbReference type="ARBA" id="ARBA00022763"/>
    </source>
</evidence>
<evidence type="ECO:0000256" key="4">
    <source>
        <dbReference type="ARBA" id="ARBA00022723"/>
    </source>
</evidence>
<dbReference type="SMART" id="SM01232">
    <property type="entry name" value="H2TH"/>
    <property type="match status" value="1"/>
</dbReference>
<evidence type="ECO:0000256" key="10">
    <source>
        <dbReference type="ARBA" id="ARBA00023204"/>
    </source>
</evidence>
<comment type="similarity">
    <text evidence="2 15">Belongs to the FPG family.</text>
</comment>
<dbReference type="FunFam" id="1.10.8.50:FF:000003">
    <property type="entry name" value="Formamidopyrimidine-DNA glycosylase"/>
    <property type="match status" value="1"/>
</dbReference>
<dbReference type="Pfam" id="PF01149">
    <property type="entry name" value="Fapy_DNA_glyco"/>
    <property type="match status" value="1"/>
</dbReference>
<keyword evidence="12 15" id="KW-0511">Multifunctional enzyme</keyword>
<dbReference type="InterPro" id="IPR015887">
    <property type="entry name" value="DNA_glyclase_Znf_dom_DNA_BS"/>
</dbReference>
<evidence type="ECO:0000313" key="18">
    <source>
        <dbReference type="EMBL" id="QHA00791.1"/>
    </source>
</evidence>
<keyword evidence="10 15" id="KW-0234">DNA repair</keyword>
<dbReference type="InterPro" id="IPR020629">
    <property type="entry name" value="FPG_Glyclase"/>
</dbReference>
<dbReference type="PROSITE" id="PS51068">
    <property type="entry name" value="FPG_CAT"/>
    <property type="match status" value="1"/>
</dbReference>
<feature type="domain" description="Formamidopyrimidine-DNA glycosylase catalytic" evidence="17">
    <location>
        <begin position="2"/>
        <end position="114"/>
    </location>
</feature>
<keyword evidence="4 15" id="KW-0479">Metal-binding</keyword>
<evidence type="ECO:0000256" key="15">
    <source>
        <dbReference type="HAMAP-Rule" id="MF_00103"/>
    </source>
</evidence>
<dbReference type="InterPro" id="IPR015886">
    <property type="entry name" value="H2TH_FPG"/>
</dbReference>
<feature type="active site" description="Proton donor; for beta-elimination activity" evidence="15">
    <location>
        <position position="59"/>
    </location>
</feature>
<feature type="active site" description="Proton donor" evidence="15">
    <location>
        <position position="3"/>
    </location>
</feature>
<comment type="catalytic activity">
    <reaction evidence="14 15">
        <text>2'-deoxyribonucleotide-(2'-deoxyribose 5'-phosphate)-2'-deoxyribonucleotide-DNA = a 3'-end 2'-deoxyribonucleotide-(2,3-dehydro-2,3-deoxyribose 5'-phosphate)-DNA + a 5'-end 5'-phospho-2'-deoxyribonucleoside-DNA + H(+)</text>
        <dbReference type="Rhea" id="RHEA:66592"/>
        <dbReference type="Rhea" id="RHEA-COMP:13180"/>
        <dbReference type="Rhea" id="RHEA-COMP:16897"/>
        <dbReference type="Rhea" id="RHEA-COMP:17067"/>
        <dbReference type="ChEBI" id="CHEBI:15378"/>
        <dbReference type="ChEBI" id="CHEBI:136412"/>
        <dbReference type="ChEBI" id="CHEBI:157695"/>
        <dbReference type="ChEBI" id="CHEBI:167181"/>
        <dbReference type="EC" id="4.2.99.18"/>
    </reaction>
</comment>
<dbReference type="HAMAP" id="MF_00103">
    <property type="entry name" value="Fapy_DNA_glycosyl"/>
    <property type="match status" value="1"/>
</dbReference>
<evidence type="ECO:0000259" key="17">
    <source>
        <dbReference type="PROSITE" id="PS51068"/>
    </source>
</evidence>
<gene>
    <name evidence="15 18" type="primary">mutM</name>
    <name evidence="15" type="synonym">fpg</name>
    <name evidence="18" type="ORF">GQ588_09170</name>
</gene>
<dbReference type="PANTHER" id="PTHR22993:SF9">
    <property type="entry name" value="FORMAMIDOPYRIMIDINE-DNA GLYCOSYLASE"/>
    <property type="match status" value="1"/>
</dbReference>
<evidence type="ECO:0000256" key="3">
    <source>
        <dbReference type="ARBA" id="ARBA00011245"/>
    </source>
</evidence>
<dbReference type="InterPro" id="IPR010663">
    <property type="entry name" value="Znf_FPG/IleRS"/>
</dbReference>
<comment type="function">
    <text evidence="15">Involved in base excision repair of DNA damaged by oxidation or by mutagenic agents. Acts as DNA glycosylase that recognizes and removes damaged bases. Has a preference for oxidized purines, such as 7,8-dihydro-8-oxoguanine (8-oxoG). Has AP (apurinic/apyrimidinic) lyase activity and introduces nicks in the DNA strand. Cleaves the DNA backbone by beta-delta elimination to generate a single-strand break at the site of the removed base with both 3'- and 5'-phosphates.</text>
</comment>
<feature type="active site" description="Schiff-base intermediate with DNA" evidence="15">
    <location>
        <position position="2"/>
    </location>
</feature>
<dbReference type="GO" id="GO:0006284">
    <property type="term" value="P:base-excision repair"/>
    <property type="evidence" value="ECO:0007669"/>
    <property type="project" value="InterPro"/>
</dbReference>
<dbReference type="EC" id="3.2.2.23" evidence="15"/>
<name>A0A857DJA6_9FIRM</name>
<evidence type="ECO:0000256" key="8">
    <source>
        <dbReference type="ARBA" id="ARBA00022833"/>
    </source>
</evidence>
<keyword evidence="13 15" id="KW-0326">Glycosidase</keyword>
<dbReference type="GO" id="GO:0140078">
    <property type="term" value="F:class I DNA-(apurinic or apyrimidinic site) endonuclease activity"/>
    <property type="evidence" value="ECO:0007669"/>
    <property type="project" value="UniProtKB-EC"/>
</dbReference>
<dbReference type="GO" id="GO:0034039">
    <property type="term" value="F:8-oxo-7,8-dihydroguanine DNA N-glycosylase activity"/>
    <property type="evidence" value="ECO:0007669"/>
    <property type="project" value="TreeGrafter"/>
</dbReference>
<keyword evidence="11 15" id="KW-0456">Lyase</keyword>
<evidence type="ECO:0000256" key="2">
    <source>
        <dbReference type="ARBA" id="ARBA00009409"/>
    </source>
</evidence>
<accession>A0A857DJA6</accession>
<dbReference type="NCBIfam" id="NF002211">
    <property type="entry name" value="PRK01103.1"/>
    <property type="match status" value="1"/>
</dbReference>
<keyword evidence="7 15" id="KW-0378">Hydrolase</keyword>
<protein>
    <recommendedName>
        <fullName evidence="15">Formamidopyrimidine-DNA glycosylase</fullName>
        <shortName evidence="15">Fapy-DNA glycosylase</shortName>
        <ecNumber evidence="15">3.2.2.23</ecNumber>
    </recommendedName>
    <alternativeName>
        <fullName evidence="15">DNA-(apurinic or apyrimidinic site) lyase MutM</fullName>
        <shortName evidence="15">AP lyase MutM</shortName>
        <ecNumber evidence="15">4.2.99.18</ecNumber>
    </alternativeName>
</protein>
<feature type="binding site" evidence="15">
    <location>
        <position position="111"/>
    </location>
    <ligand>
        <name>DNA</name>
        <dbReference type="ChEBI" id="CHEBI:16991"/>
    </ligand>
</feature>
<dbReference type="SMART" id="SM00898">
    <property type="entry name" value="Fapy_DNA_glyco"/>
    <property type="match status" value="1"/>
</dbReference>
<evidence type="ECO:0000256" key="7">
    <source>
        <dbReference type="ARBA" id="ARBA00022801"/>
    </source>
</evidence>
<keyword evidence="6 15" id="KW-0863">Zinc-finger</keyword>
<dbReference type="PROSITE" id="PS51066">
    <property type="entry name" value="ZF_FPG_2"/>
    <property type="match status" value="1"/>
</dbReference>
<dbReference type="Pfam" id="PF06831">
    <property type="entry name" value="H2TH"/>
    <property type="match status" value="1"/>
</dbReference>
<feature type="binding site" evidence="15">
    <location>
        <position position="154"/>
    </location>
    <ligand>
        <name>DNA</name>
        <dbReference type="ChEBI" id="CHEBI:16991"/>
    </ligand>
</feature>
<comment type="catalytic activity">
    <reaction evidence="1 15">
        <text>Hydrolysis of DNA containing ring-opened 7-methylguanine residues, releasing 2,6-diamino-4-hydroxy-5-(N-methyl)formamidopyrimidine.</text>
        <dbReference type="EC" id="3.2.2.23"/>
    </reaction>
</comment>
<dbReference type="Gene3D" id="3.20.190.10">
    <property type="entry name" value="MutM-like, N-terminal"/>
    <property type="match status" value="1"/>
</dbReference>
<dbReference type="PROSITE" id="PS01242">
    <property type="entry name" value="ZF_FPG_1"/>
    <property type="match status" value="1"/>
</dbReference>
<evidence type="ECO:0000256" key="11">
    <source>
        <dbReference type="ARBA" id="ARBA00023239"/>
    </source>
</evidence>
<feature type="binding site" evidence="15">
    <location>
        <position position="93"/>
    </location>
    <ligand>
        <name>DNA</name>
        <dbReference type="ChEBI" id="CHEBI:16991"/>
    </ligand>
</feature>
<organism evidence="18 19">
    <name type="scientific">Dehalobacter restrictus</name>
    <dbReference type="NCBI Taxonomy" id="55583"/>
    <lineage>
        <taxon>Bacteria</taxon>
        <taxon>Bacillati</taxon>
        <taxon>Bacillota</taxon>
        <taxon>Clostridia</taxon>
        <taxon>Eubacteriales</taxon>
        <taxon>Desulfitobacteriaceae</taxon>
        <taxon>Dehalobacter</taxon>
    </lineage>
</organism>
<evidence type="ECO:0000313" key="19">
    <source>
        <dbReference type="Proteomes" id="UP000430508"/>
    </source>
</evidence>
<dbReference type="GO" id="GO:0008270">
    <property type="term" value="F:zinc ion binding"/>
    <property type="evidence" value="ECO:0007669"/>
    <property type="project" value="UniProtKB-UniRule"/>
</dbReference>
<evidence type="ECO:0000256" key="12">
    <source>
        <dbReference type="ARBA" id="ARBA00023268"/>
    </source>
</evidence>
<sequence>MPELPEVESIRLSLAARILGKTIEDVEVRWPPAAVSLADEDFSALARNRTIESLDRRGKYLLMNLSHGLTMIIHFRMTGRLIYYPEQHEPNKHTHVVFRLDQGELHYSDIRKFGRIQLVSFQMAFKAACLAKLGPEPLDESFTFDQLGMRLARKKSTIKAALLDQTVVAGIGNIYADEALFRAGILPDRNTASLKVSEIILLYDAICEVLQEGITAGGTSFRDYRDADGKKGAFQENLMVYGRSGQECKYCGGQLAKIKVAGRTTVYCPNCQK</sequence>
<evidence type="ECO:0000256" key="1">
    <source>
        <dbReference type="ARBA" id="ARBA00001668"/>
    </source>
</evidence>
<dbReference type="NCBIfam" id="TIGR00577">
    <property type="entry name" value="fpg"/>
    <property type="match status" value="1"/>
</dbReference>
<comment type="subunit">
    <text evidence="3 15">Monomer.</text>
</comment>
<dbReference type="PANTHER" id="PTHR22993">
    <property type="entry name" value="FORMAMIDOPYRIMIDINE-DNA GLYCOSYLASE"/>
    <property type="match status" value="1"/>
</dbReference>
<keyword evidence="5 15" id="KW-0227">DNA damage</keyword>
<dbReference type="InterPro" id="IPR000214">
    <property type="entry name" value="Znf_DNA_glyclase/AP_lyase"/>
</dbReference>
<evidence type="ECO:0000259" key="16">
    <source>
        <dbReference type="PROSITE" id="PS51066"/>
    </source>
</evidence>
<feature type="active site" description="Proton donor; for delta-elimination activity" evidence="15">
    <location>
        <position position="263"/>
    </location>
</feature>
<evidence type="ECO:0000256" key="14">
    <source>
        <dbReference type="ARBA" id="ARBA00044632"/>
    </source>
</evidence>
<comment type="cofactor">
    <cofactor evidence="15">
        <name>Zn(2+)</name>
        <dbReference type="ChEBI" id="CHEBI:29105"/>
    </cofactor>
    <text evidence="15">Binds 1 zinc ion per subunit.</text>
</comment>